<sequence length="73" mass="8510">MIKFLLTLTAEIWFIVIAFILLLPTLGWSLILYAVYFGIKSIFSKTYLVQNVATGEKFHVDKQEFKQYKSALF</sequence>
<dbReference type="EMBL" id="JAGDQJ010000005">
    <property type="protein sequence ID" value="MBO1624207.1"/>
    <property type="molecule type" value="Genomic_DNA"/>
</dbReference>
<evidence type="ECO:0000313" key="3">
    <source>
        <dbReference type="Proteomes" id="UP000677611"/>
    </source>
</evidence>
<evidence type="ECO:0000313" key="2">
    <source>
        <dbReference type="EMBL" id="MBO1624207.1"/>
    </source>
</evidence>
<feature type="transmembrane region" description="Helical" evidence="1">
    <location>
        <begin position="12"/>
        <end position="36"/>
    </location>
</feature>
<protein>
    <submittedName>
        <fullName evidence="2">Uncharacterized protein</fullName>
    </submittedName>
</protein>
<evidence type="ECO:0000256" key="1">
    <source>
        <dbReference type="SAM" id="Phobius"/>
    </source>
</evidence>
<proteinExistence type="predicted"/>
<keyword evidence="1" id="KW-1133">Transmembrane helix</keyword>
<dbReference type="Proteomes" id="UP000677611">
    <property type="component" value="Unassembled WGS sequence"/>
</dbReference>
<accession>A0ABS3NTE8</accession>
<comment type="caution">
    <text evidence="2">The sequence shown here is derived from an EMBL/GenBank/DDBJ whole genome shotgun (WGS) entry which is preliminary data.</text>
</comment>
<keyword evidence="1" id="KW-0812">Transmembrane</keyword>
<dbReference type="RefSeq" id="WP_208016705.1">
    <property type="nucleotide sequence ID" value="NZ_JAGDQJ010000005.1"/>
</dbReference>
<keyword evidence="1" id="KW-0472">Membrane</keyword>
<name>A0ABS3NTE8_9BACI</name>
<gene>
    <name evidence="2" type="ORF">J4P90_02915</name>
</gene>
<organism evidence="2 3">
    <name type="scientific">Bacillus arachidis</name>
    <dbReference type="NCBI Taxonomy" id="2819290"/>
    <lineage>
        <taxon>Bacteria</taxon>
        <taxon>Bacillati</taxon>
        <taxon>Bacillota</taxon>
        <taxon>Bacilli</taxon>
        <taxon>Bacillales</taxon>
        <taxon>Bacillaceae</taxon>
        <taxon>Bacillus</taxon>
    </lineage>
</organism>
<keyword evidence="3" id="KW-1185">Reference proteome</keyword>
<reference evidence="2 3" key="1">
    <citation type="submission" date="2021-03" db="EMBL/GenBank/DDBJ databases">
        <title>Identification of novel Bacillus strains.</title>
        <authorList>
            <person name="Xiao Z."/>
            <person name="Li Y."/>
            <person name="Shen J."/>
        </authorList>
    </citation>
    <scope>NUCLEOTIDE SEQUENCE [LARGE SCALE GENOMIC DNA]</scope>
    <source>
        <strain evidence="2 3">SY8</strain>
    </source>
</reference>